<dbReference type="AlphaFoldDB" id="A0A1G4B5D6"/>
<name>A0A1G4B5D6_9PEZI</name>
<evidence type="ECO:0000313" key="2">
    <source>
        <dbReference type="Proteomes" id="UP000176998"/>
    </source>
</evidence>
<proteinExistence type="predicted"/>
<accession>A0A1G4B5D6</accession>
<dbReference type="GeneID" id="34561289"/>
<protein>
    <submittedName>
        <fullName evidence="1">Uncharacterized protein</fullName>
    </submittedName>
</protein>
<reference evidence="1 2" key="1">
    <citation type="submission" date="2016-09" db="EMBL/GenBank/DDBJ databases">
        <authorList>
            <person name="Capua I."/>
            <person name="De Benedictis P."/>
            <person name="Joannis T."/>
            <person name="Lombin L.H."/>
            <person name="Cattoli G."/>
        </authorList>
    </citation>
    <scope>NUCLEOTIDE SEQUENCE [LARGE SCALE GENOMIC DNA]</scope>
    <source>
        <strain evidence="1 2">IMI 309357</strain>
    </source>
</reference>
<dbReference type="RefSeq" id="XP_022473703.1">
    <property type="nucleotide sequence ID" value="XM_022619779.1"/>
</dbReference>
<organism evidence="1 2">
    <name type="scientific">Colletotrichum orchidophilum</name>
    <dbReference type="NCBI Taxonomy" id="1209926"/>
    <lineage>
        <taxon>Eukaryota</taxon>
        <taxon>Fungi</taxon>
        <taxon>Dikarya</taxon>
        <taxon>Ascomycota</taxon>
        <taxon>Pezizomycotina</taxon>
        <taxon>Sordariomycetes</taxon>
        <taxon>Hypocreomycetidae</taxon>
        <taxon>Glomerellales</taxon>
        <taxon>Glomerellaceae</taxon>
        <taxon>Colletotrichum</taxon>
    </lineage>
</organism>
<comment type="caution">
    <text evidence="1">The sequence shown here is derived from an EMBL/GenBank/DDBJ whole genome shotgun (WGS) entry which is preliminary data.</text>
</comment>
<keyword evidence="2" id="KW-1185">Reference proteome</keyword>
<evidence type="ECO:0000313" key="1">
    <source>
        <dbReference type="EMBL" id="OHE96546.1"/>
    </source>
</evidence>
<dbReference type="EMBL" id="MJBS01000068">
    <property type="protein sequence ID" value="OHE96546.1"/>
    <property type="molecule type" value="Genomic_DNA"/>
</dbReference>
<dbReference type="Proteomes" id="UP000176998">
    <property type="component" value="Unassembled WGS sequence"/>
</dbReference>
<gene>
    <name evidence="1" type="ORF">CORC01_08144</name>
</gene>
<sequence length="112" mass="12295">MASHDIAEGCFEKIRQIDSEKTTIDPETSTELTPSSWVGWLAARKRVLLFAADIWSQVAISIRLLDVDLAEVLAKMREGKERKGNGCSVLGLCVGLQRGLILGTTIVRCYSS</sequence>